<feature type="region of interest" description="Disordered" evidence="1">
    <location>
        <begin position="223"/>
        <end position="264"/>
    </location>
</feature>
<dbReference type="OrthoDB" id="4185910at2759"/>
<sequence length="264" mass="29951">MSARSANITETNTDTDEALSVSRPLFYILRPDRSLQPLIALDEFPTWLKVLNPDNDNLARMVQVNKDNPYPRNAEYDILCQYCLNATENMDALMERDYAPTNQYAHREPATNAAVRQSAQQGASNLPLMQRSQTRPGISHQQVQQAVPRASQMQSLQLQQGVKQGLQLQSLQQIQLQYGQQQGFLPHLLWWQNYGRTWDRDQQRLTPYRSRPQRCQGRLLALHPQSRSPPNVNASQAEETRGLDPTAPEFVPSAVGSSAAPIYQ</sequence>
<proteinExistence type="predicted"/>
<dbReference type="GeneID" id="63797426"/>
<feature type="compositionally biased region" description="Polar residues" evidence="1">
    <location>
        <begin position="225"/>
        <end position="237"/>
    </location>
</feature>
<protein>
    <submittedName>
        <fullName evidence="2">Uncharacterized protein</fullName>
    </submittedName>
</protein>
<evidence type="ECO:0000256" key="1">
    <source>
        <dbReference type="SAM" id="MobiDB-lite"/>
    </source>
</evidence>
<accession>A0A364L8R1</accession>
<dbReference type="Proteomes" id="UP000249363">
    <property type="component" value="Unassembled WGS sequence"/>
</dbReference>
<reference evidence="2 3" key="1">
    <citation type="journal article" date="2017" name="Biotechnol. Biofuels">
        <title>Differential beta-glucosidase expression as a function of carbon source availability in Talaromyces amestolkiae: a genomic and proteomic approach.</title>
        <authorList>
            <person name="de Eugenio L.I."/>
            <person name="Mendez-Liter J.A."/>
            <person name="Nieto-Dominguez M."/>
            <person name="Alonso L."/>
            <person name="Gil-Munoz J."/>
            <person name="Barriuso J."/>
            <person name="Prieto A."/>
            <person name="Martinez M.J."/>
        </authorList>
    </citation>
    <scope>NUCLEOTIDE SEQUENCE [LARGE SCALE GENOMIC DNA]</scope>
    <source>
        <strain evidence="2 3">CIB</strain>
    </source>
</reference>
<comment type="caution">
    <text evidence="2">The sequence shown here is derived from an EMBL/GenBank/DDBJ whole genome shotgun (WGS) entry which is preliminary data.</text>
</comment>
<dbReference type="STRING" id="1196081.A0A364L8R1"/>
<dbReference type="EMBL" id="MIKG01000018">
    <property type="protein sequence ID" value="RAO72200.1"/>
    <property type="molecule type" value="Genomic_DNA"/>
</dbReference>
<evidence type="ECO:0000313" key="2">
    <source>
        <dbReference type="EMBL" id="RAO72200.1"/>
    </source>
</evidence>
<keyword evidence="3" id="KW-1185">Reference proteome</keyword>
<dbReference type="AlphaFoldDB" id="A0A364L8R1"/>
<name>A0A364L8R1_TALAM</name>
<gene>
    <name evidence="2" type="ORF">BHQ10_008212</name>
</gene>
<organism evidence="2 3">
    <name type="scientific">Talaromyces amestolkiae</name>
    <dbReference type="NCBI Taxonomy" id="1196081"/>
    <lineage>
        <taxon>Eukaryota</taxon>
        <taxon>Fungi</taxon>
        <taxon>Dikarya</taxon>
        <taxon>Ascomycota</taxon>
        <taxon>Pezizomycotina</taxon>
        <taxon>Eurotiomycetes</taxon>
        <taxon>Eurotiomycetidae</taxon>
        <taxon>Eurotiales</taxon>
        <taxon>Trichocomaceae</taxon>
        <taxon>Talaromyces</taxon>
        <taxon>Talaromyces sect. Talaromyces</taxon>
    </lineage>
</organism>
<evidence type="ECO:0000313" key="3">
    <source>
        <dbReference type="Proteomes" id="UP000249363"/>
    </source>
</evidence>
<dbReference type="RefSeq" id="XP_040736714.1">
    <property type="nucleotide sequence ID" value="XM_040880993.1"/>
</dbReference>